<name>A0ACB5R1G7_9BURK</name>
<comment type="caution">
    <text evidence="1">The sequence shown here is derived from an EMBL/GenBank/DDBJ whole genome shotgun (WGS) entry which is preliminary data.</text>
</comment>
<sequence length="85" mass="8950">MIRGGFAFARIFHRNDLAKVVTSGDYVDLTGEPAIAAPPQFDYSNAATTAEFAQRALGSFSGHAIQRADAAAGILQTHARTATPT</sequence>
<gene>
    <name evidence="1" type="ORF">CBA19CS22_29800</name>
</gene>
<accession>A0ACB5R1G7</accession>
<organism evidence="1 2">
    <name type="scientific">Caballeronia novacaledonica</name>
    <dbReference type="NCBI Taxonomy" id="1544861"/>
    <lineage>
        <taxon>Bacteria</taxon>
        <taxon>Pseudomonadati</taxon>
        <taxon>Pseudomonadota</taxon>
        <taxon>Betaproteobacteria</taxon>
        <taxon>Burkholderiales</taxon>
        <taxon>Burkholderiaceae</taxon>
        <taxon>Caballeronia</taxon>
    </lineage>
</organism>
<reference evidence="1" key="1">
    <citation type="submission" date="2021-09" db="EMBL/GenBank/DDBJ databases">
        <title>Isolation and characterization of 3-chlorobenzoate degrading bacteria from soils in Shizuoka.</title>
        <authorList>
            <person name="Ifat A."/>
            <person name="Ogawa N."/>
            <person name="Kimbara K."/>
            <person name="Moriuchi R."/>
            <person name="Dohra H."/>
            <person name="Shintani M."/>
        </authorList>
    </citation>
    <scope>NUCLEOTIDE SEQUENCE</scope>
    <source>
        <strain evidence="1">19CS2-2</strain>
    </source>
</reference>
<proteinExistence type="predicted"/>
<keyword evidence="2" id="KW-1185">Reference proteome</keyword>
<dbReference type="Proteomes" id="UP001055013">
    <property type="component" value="Unassembled WGS sequence"/>
</dbReference>
<dbReference type="EMBL" id="BPUR01000022">
    <property type="protein sequence ID" value="GJH20824.1"/>
    <property type="molecule type" value="Genomic_DNA"/>
</dbReference>
<evidence type="ECO:0000313" key="2">
    <source>
        <dbReference type="Proteomes" id="UP001055013"/>
    </source>
</evidence>
<evidence type="ECO:0000313" key="1">
    <source>
        <dbReference type="EMBL" id="GJH20824.1"/>
    </source>
</evidence>
<protein>
    <submittedName>
        <fullName evidence="1">Uncharacterized protein</fullName>
    </submittedName>
</protein>